<feature type="active site" description="Proton acceptor" evidence="6">
    <location>
        <position position="50"/>
    </location>
</feature>
<keyword evidence="3" id="KW-0221">Differentiation</keyword>
<evidence type="ECO:0000256" key="1">
    <source>
        <dbReference type="ARBA" id="ARBA00002508"/>
    </source>
</evidence>
<dbReference type="InterPro" id="IPR007702">
    <property type="entry name" value="Janus"/>
</dbReference>
<protein>
    <recommendedName>
        <fullName evidence="5">Sex-regulated protein janus-B</fullName>
    </recommendedName>
</protein>
<organism evidence="8">
    <name type="scientific">Ixodes ricinus</name>
    <name type="common">Common tick</name>
    <name type="synonym">Acarus ricinus</name>
    <dbReference type="NCBI Taxonomy" id="34613"/>
    <lineage>
        <taxon>Eukaryota</taxon>
        <taxon>Metazoa</taxon>
        <taxon>Ecdysozoa</taxon>
        <taxon>Arthropoda</taxon>
        <taxon>Chelicerata</taxon>
        <taxon>Arachnida</taxon>
        <taxon>Acari</taxon>
        <taxon>Parasitiformes</taxon>
        <taxon>Ixodida</taxon>
        <taxon>Ixodoidea</taxon>
        <taxon>Ixodidae</taxon>
        <taxon>Ixodinae</taxon>
        <taxon>Ixodes</taxon>
    </lineage>
</organism>
<dbReference type="Gene3D" id="3.50.20.20">
    <property type="entry name" value="Janus/Ocnus"/>
    <property type="match status" value="1"/>
</dbReference>
<dbReference type="GO" id="GO:0101006">
    <property type="term" value="F:protein histidine phosphatase activity"/>
    <property type="evidence" value="ECO:0007669"/>
    <property type="project" value="TreeGrafter"/>
</dbReference>
<dbReference type="EMBL" id="GEFM01000255">
    <property type="protein sequence ID" value="JAP75541.1"/>
    <property type="molecule type" value="mRNA"/>
</dbReference>
<evidence type="ECO:0000256" key="4">
    <source>
        <dbReference type="ARBA" id="ARBA00022928"/>
    </source>
</evidence>
<evidence type="ECO:0000256" key="2">
    <source>
        <dbReference type="ARBA" id="ARBA00010971"/>
    </source>
</evidence>
<dbReference type="PANTHER" id="PTHR12258:SF5">
    <property type="entry name" value="BCDNA.GH02250-RELATED"/>
    <property type="match status" value="1"/>
</dbReference>
<evidence type="ECO:0000256" key="7">
    <source>
        <dbReference type="PIRSR" id="PIRSR607702-2"/>
    </source>
</evidence>
<proteinExistence type="evidence at transcript level"/>
<evidence type="ECO:0000256" key="5">
    <source>
        <dbReference type="ARBA" id="ARBA00068496"/>
    </source>
</evidence>
<name>A0A131YC73_IXORI</name>
<dbReference type="GO" id="GO:0007548">
    <property type="term" value="P:sex differentiation"/>
    <property type="evidence" value="ECO:0007669"/>
    <property type="project" value="UniProtKB-KW"/>
</dbReference>
<comment type="function">
    <text evidence="1">JanA and janB regulate somatic sex differentiation.</text>
</comment>
<evidence type="ECO:0000313" key="8">
    <source>
        <dbReference type="EMBL" id="JAP75541.1"/>
    </source>
</evidence>
<comment type="similarity">
    <text evidence="2">Belongs to the janus family.</text>
</comment>
<dbReference type="Pfam" id="PF05005">
    <property type="entry name" value="Ocnus"/>
    <property type="match status" value="1"/>
</dbReference>
<dbReference type="AlphaFoldDB" id="A0A131YC73"/>
<reference evidence="8" key="1">
    <citation type="submission" date="2016-02" db="EMBL/GenBank/DDBJ databases">
        <title>RNAseq analyses of the midgut from blood- or serum-fed Ixodes ricinus ticks.</title>
        <authorList>
            <person name="Perner J."/>
            <person name="Provaznik J."/>
            <person name="Schrenkova J."/>
            <person name="Urbanova V."/>
            <person name="Ribeiro J.M."/>
            <person name="Kopacek P."/>
        </authorList>
    </citation>
    <scope>NUCLEOTIDE SEQUENCE</scope>
    <source>
        <tissue evidence="8">Gut</tissue>
    </source>
</reference>
<dbReference type="PANTHER" id="PTHR12258">
    <property type="entry name" value="JANUS-A/JANUS-B"/>
    <property type="match status" value="1"/>
</dbReference>
<sequence length="124" mass="13632">MCSVTAALNNIADVNLEVGRSRYVLIKAYEKEDGDSYKYIVRGSVLAANHTEVYDKEQAALKAAGLESECVGGGYIVHLPDTKELKVYGNSQTYGKADHAKATEILKKHYPTYSSITWSNDVIV</sequence>
<keyword evidence="4" id="KW-0726">Sexual differentiation</keyword>
<dbReference type="FunFam" id="3.50.20.20:FF:000002">
    <property type="entry name" value="Sex-regulated protein janus-B"/>
    <property type="match status" value="1"/>
</dbReference>
<evidence type="ECO:0000256" key="6">
    <source>
        <dbReference type="PIRSR" id="PIRSR607702-1"/>
    </source>
</evidence>
<dbReference type="SUPFAM" id="SSF143724">
    <property type="entry name" value="PHP14-like"/>
    <property type="match status" value="1"/>
</dbReference>
<feature type="binding site" evidence="7">
    <location>
        <position position="22"/>
    </location>
    <ligand>
        <name>substrate</name>
    </ligand>
</feature>
<accession>A0A131YC73</accession>
<dbReference type="InterPro" id="IPR038596">
    <property type="entry name" value="Janus_sf"/>
</dbReference>
<dbReference type="GO" id="GO:0030154">
    <property type="term" value="P:cell differentiation"/>
    <property type="evidence" value="ECO:0007669"/>
    <property type="project" value="UniProtKB-KW"/>
</dbReference>
<dbReference type="GO" id="GO:0005829">
    <property type="term" value="C:cytosol"/>
    <property type="evidence" value="ECO:0007669"/>
    <property type="project" value="TreeGrafter"/>
</dbReference>
<evidence type="ECO:0000256" key="3">
    <source>
        <dbReference type="ARBA" id="ARBA00022782"/>
    </source>
</evidence>